<dbReference type="InterPro" id="IPR004176">
    <property type="entry name" value="Clp_R_N"/>
</dbReference>
<feature type="domain" description="Clp R" evidence="2">
    <location>
        <begin position="5"/>
        <end position="67"/>
    </location>
</feature>
<dbReference type="Pfam" id="PF02861">
    <property type="entry name" value="Clp_N"/>
    <property type="match status" value="1"/>
</dbReference>
<evidence type="ECO:0000256" key="1">
    <source>
        <dbReference type="SAM" id="MobiDB-lite"/>
    </source>
</evidence>
<feature type="compositionally biased region" description="Basic residues" evidence="1">
    <location>
        <begin position="122"/>
        <end position="140"/>
    </location>
</feature>
<reference evidence="3 4" key="1">
    <citation type="submission" date="2020-08" db="EMBL/GenBank/DDBJ databases">
        <title>Sequencing the genomes of 1000 actinobacteria strains.</title>
        <authorList>
            <person name="Klenk H.-P."/>
        </authorList>
    </citation>
    <scope>NUCLEOTIDE SEQUENCE [LARGE SCALE GENOMIC DNA]</scope>
    <source>
        <strain evidence="3 4">DSM 105369</strain>
    </source>
</reference>
<dbReference type="RefSeq" id="WP_183321489.1">
    <property type="nucleotide sequence ID" value="NZ_JACHVQ010000002.1"/>
</dbReference>
<dbReference type="Proteomes" id="UP000559182">
    <property type="component" value="Unassembled WGS sequence"/>
</dbReference>
<feature type="compositionally biased region" description="Gly residues" evidence="1">
    <location>
        <begin position="182"/>
        <end position="195"/>
    </location>
</feature>
<feature type="region of interest" description="Disordered" evidence="1">
    <location>
        <begin position="66"/>
        <end position="86"/>
    </location>
</feature>
<accession>A0A839N790</accession>
<organism evidence="3 4">
    <name type="scientific">Flexivirga oryzae</name>
    <dbReference type="NCBI Taxonomy" id="1794944"/>
    <lineage>
        <taxon>Bacteria</taxon>
        <taxon>Bacillati</taxon>
        <taxon>Actinomycetota</taxon>
        <taxon>Actinomycetes</taxon>
        <taxon>Micrococcales</taxon>
        <taxon>Dermacoccaceae</taxon>
        <taxon>Flexivirga</taxon>
    </lineage>
</organism>
<gene>
    <name evidence="3" type="ORF">FHU39_003155</name>
</gene>
<feature type="compositionally biased region" description="Basic and acidic residues" evidence="1">
    <location>
        <begin position="156"/>
        <end position="165"/>
    </location>
</feature>
<name>A0A839N790_9MICO</name>
<feature type="compositionally biased region" description="Basic residues" evidence="1">
    <location>
        <begin position="196"/>
        <end position="205"/>
    </location>
</feature>
<comment type="caution">
    <text evidence="3">The sequence shown here is derived from an EMBL/GenBank/DDBJ whole genome shotgun (WGS) entry which is preliminary data.</text>
</comment>
<protein>
    <recommendedName>
        <fullName evidence="2">Clp R domain-containing protein</fullName>
    </recommendedName>
</protein>
<dbReference type="AlphaFoldDB" id="A0A839N790"/>
<evidence type="ECO:0000313" key="3">
    <source>
        <dbReference type="EMBL" id="MBB2893137.1"/>
    </source>
</evidence>
<feature type="region of interest" description="Disordered" evidence="1">
    <location>
        <begin position="115"/>
        <end position="206"/>
    </location>
</feature>
<dbReference type="InterPro" id="IPR036628">
    <property type="entry name" value="Clp_N_dom_sf"/>
</dbReference>
<evidence type="ECO:0000259" key="2">
    <source>
        <dbReference type="Pfam" id="PF02861"/>
    </source>
</evidence>
<keyword evidence="4" id="KW-1185">Reference proteome</keyword>
<dbReference type="EMBL" id="JACHVQ010000002">
    <property type="protein sequence ID" value="MBB2893137.1"/>
    <property type="molecule type" value="Genomic_DNA"/>
</dbReference>
<sequence>MFRRMDSELRIAMLQAVEERRELDHELLGPDHFLLGLLSNVRGSAYKVLAEQGVTYEWARRVVVEKHDDTASSAPARDRQDAADNLEEDREALRAIGIDLDKVRDAVRETFGEDITDGWGQRRGRGQHGGHRGRRPRGPHPRGGQLPCVEDTGESGSDREGHENESEGFDEGFGPFGPGPFGPGGFGPGGFGPGGRGRRGPRSRRFTQVTPSMHRVLHEMRQEMRASHGSGPWDDAGGPLAGVVLAALFNSGDPAIEAIIEASDDPKALRDAVDELADRTTA</sequence>
<proteinExistence type="predicted"/>
<dbReference type="Gene3D" id="1.10.1780.10">
    <property type="entry name" value="Clp, N-terminal domain"/>
    <property type="match status" value="2"/>
</dbReference>
<feature type="compositionally biased region" description="Basic and acidic residues" evidence="1">
    <location>
        <begin position="66"/>
        <end position="82"/>
    </location>
</feature>
<dbReference type="SUPFAM" id="SSF81923">
    <property type="entry name" value="Double Clp-N motif"/>
    <property type="match status" value="1"/>
</dbReference>
<evidence type="ECO:0000313" key="4">
    <source>
        <dbReference type="Proteomes" id="UP000559182"/>
    </source>
</evidence>